<dbReference type="Proteomes" id="UP000316726">
    <property type="component" value="Chromosome 4"/>
</dbReference>
<dbReference type="PANTHER" id="PTHR15020:SF42">
    <property type="entry name" value="NAD(P)-BINDING DOMAIN-CONTAINING PROTEIN"/>
    <property type="match status" value="1"/>
</dbReference>
<accession>A0A5B8MLR9</accession>
<dbReference type="Pfam" id="PF13460">
    <property type="entry name" value="NAD_binding_10"/>
    <property type="match status" value="1"/>
</dbReference>
<dbReference type="Gene3D" id="3.40.50.720">
    <property type="entry name" value="NAD(P)-binding Rossmann-like Domain"/>
    <property type="match status" value="1"/>
</dbReference>
<dbReference type="EMBL" id="CP031037">
    <property type="protein sequence ID" value="QDZ20605.1"/>
    <property type="molecule type" value="Genomic_DNA"/>
</dbReference>
<dbReference type="STRING" id="1764295.A0A5B8MLR9"/>
<dbReference type="InterPro" id="IPR036291">
    <property type="entry name" value="NAD(P)-bd_dom_sf"/>
</dbReference>
<reference evidence="2 3" key="1">
    <citation type="submission" date="2018-07" db="EMBL/GenBank/DDBJ databases">
        <title>The complete nuclear genome of the prasinophyte Chloropicon primus (CCMP1205).</title>
        <authorList>
            <person name="Pombert J.-F."/>
            <person name="Otis C."/>
            <person name="Turmel M."/>
            <person name="Lemieux C."/>
        </authorList>
    </citation>
    <scope>NUCLEOTIDE SEQUENCE [LARGE SCALE GENOMIC DNA]</scope>
    <source>
        <strain evidence="2 3">CCMP1205</strain>
    </source>
</reference>
<evidence type="ECO:0000313" key="3">
    <source>
        <dbReference type="Proteomes" id="UP000316726"/>
    </source>
</evidence>
<gene>
    <name evidence="2" type="ORF">A3770_04p31230</name>
</gene>
<evidence type="ECO:0000313" key="2">
    <source>
        <dbReference type="EMBL" id="QDZ20605.1"/>
    </source>
</evidence>
<dbReference type="AlphaFoldDB" id="A0A5B8MLR9"/>
<proteinExistence type="predicted"/>
<protein>
    <submittedName>
        <fullName evidence="2">Dehydrogenase</fullName>
    </submittedName>
</protein>
<dbReference type="OrthoDB" id="419598at2759"/>
<feature type="domain" description="NAD(P)-binding" evidence="1">
    <location>
        <begin position="79"/>
        <end position="283"/>
    </location>
</feature>
<sequence>MSCYRGGRVFCRGSRSAVPGVVTGKARTPRDGGRAGRFPLVSRAVADDTPSDGEVVPLADTFVSASGSPYEGKRALVFGATGGTGKEIVKECNAQGIPCSLFVRSKQKAQEMFDAEIETGAVVNEVFEGDVSKYEDVLRAVENSGCNCIMVATGCRPALDPLGPFQVDYSGTANIVSAANRQGASVEHVVLVTSIGVDDIFFPLNLFFGVLFWKKRAEETLQRSGSNYKYTIVRPGGLQDEPKGSPGAVRLGPADTYGLPPRKAPGSILRSQVAEICVSSLAEEAAFNKTIECVAANDEPALPIAEQLEAI</sequence>
<name>A0A5B8MLR9_9CHLO</name>
<evidence type="ECO:0000259" key="1">
    <source>
        <dbReference type="Pfam" id="PF13460"/>
    </source>
</evidence>
<keyword evidence="3" id="KW-1185">Reference proteome</keyword>
<dbReference type="SUPFAM" id="SSF51735">
    <property type="entry name" value="NAD(P)-binding Rossmann-fold domains"/>
    <property type="match status" value="1"/>
</dbReference>
<organism evidence="2 3">
    <name type="scientific">Chloropicon primus</name>
    <dbReference type="NCBI Taxonomy" id="1764295"/>
    <lineage>
        <taxon>Eukaryota</taxon>
        <taxon>Viridiplantae</taxon>
        <taxon>Chlorophyta</taxon>
        <taxon>Chloropicophyceae</taxon>
        <taxon>Chloropicales</taxon>
        <taxon>Chloropicaceae</taxon>
        <taxon>Chloropicon</taxon>
    </lineage>
</organism>
<dbReference type="InterPro" id="IPR016040">
    <property type="entry name" value="NAD(P)-bd_dom"/>
</dbReference>
<dbReference type="CDD" id="cd05243">
    <property type="entry name" value="SDR_a5"/>
    <property type="match status" value="1"/>
</dbReference>
<dbReference type="PANTHER" id="PTHR15020">
    <property type="entry name" value="FLAVIN REDUCTASE-RELATED"/>
    <property type="match status" value="1"/>
</dbReference>